<sequence>MQGGTKHVLSLQPPAQLEQEASTSLLRARQGCTPGARCGAERTALPYPELQQQEGLLPGPPPGSPSSPLQATREEVRPARAQTTGTAEPVALRQLKYGLGPSGPVGGLVVAPASHRQTLCSARSC</sequence>
<dbReference type="AlphaFoldDB" id="R0KKC4"/>
<evidence type="ECO:0000313" key="2">
    <source>
        <dbReference type="EMBL" id="EOA93618.1"/>
    </source>
</evidence>
<proteinExistence type="predicted"/>
<feature type="region of interest" description="Disordered" evidence="1">
    <location>
        <begin position="1"/>
        <end position="28"/>
    </location>
</feature>
<dbReference type="Proteomes" id="UP000296049">
    <property type="component" value="Unassembled WGS sequence"/>
</dbReference>
<evidence type="ECO:0000256" key="1">
    <source>
        <dbReference type="SAM" id="MobiDB-lite"/>
    </source>
</evidence>
<name>R0KKC4_ANAPL</name>
<keyword evidence="3" id="KW-1185">Reference proteome</keyword>
<evidence type="ECO:0000313" key="3">
    <source>
        <dbReference type="Proteomes" id="UP000296049"/>
    </source>
</evidence>
<accession>R0KKC4</accession>
<feature type="compositionally biased region" description="Low complexity" evidence="1">
    <location>
        <begin position="48"/>
        <end position="57"/>
    </location>
</feature>
<feature type="region of interest" description="Disordered" evidence="1">
    <location>
        <begin position="46"/>
        <end position="88"/>
    </location>
</feature>
<gene>
    <name evidence="2" type="ORF">Anapl_16124</name>
</gene>
<reference evidence="3" key="1">
    <citation type="journal article" date="2013" name="Nat. Genet.">
        <title>The duck genome and transcriptome provide insight into an avian influenza virus reservoir species.</title>
        <authorList>
            <person name="Huang Y."/>
            <person name="Li Y."/>
            <person name="Burt D.W."/>
            <person name="Chen H."/>
            <person name="Zhang Y."/>
            <person name="Qian W."/>
            <person name="Kim H."/>
            <person name="Gan S."/>
            <person name="Zhao Y."/>
            <person name="Li J."/>
            <person name="Yi K."/>
            <person name="Feng H."/>
            <person name="Zhu P."/>
            <person name="Li B."/>
            <person name="Liu Q."/>
            <person name="Fairley S."/>
            <person name="Magor K.E."/>
            <person name="Du Z."/>
            <person name="Hu X."/>
            <person name="Goodman L."/>
            <person name="Tafer H."/>
            <person name="Vignal A."/>
            <person name="Lee T."/>
            <person name="Kim K.W."/>
            <person name="Sheng Z."/>
            <person name="An Y."/>
            <person name="Searle S."/>
            <person name="Herrero J."/>
            <person name="Groenen M.A."/>
            <person name="Crooijmans R.P."/>
            <person name="Faraut T."/>
            <person name="Cai Q."/>
            <person name="Webster R.G."/>
            <person name="Aldridge J.R."/>
            <person name="Warren W.C."/>
            <person name="Bartschat S."/>
            <person name="Kehr S."/>
            <person name="Marz M."/>
            <person name="Stadler P.F."/>
            <person name="Smith J."/>
            <person name="Kraus R.H."/>
            <person name="Zhao Y."/>
            <person name="Ren L."/>
            <person name="Fei J."/>
            <person name="Morisson M."/>
            <person name="Kaiser P."/>
            <person name="Griffin D.K."/>
            <person name="Rao M."/>
            <person name="Pitel F."/>
            <person name="Wang J."/>
            <person name="Li N."/>
        </authorList>
    </citation>
    <scope>NUCLEOTIDE SEQUENCE [LARGE SCALE GENOMIC DNA]</scope>
</reference>
<organism evidence="2 3">
    <name type="scientific">Anas platyrhynchos</name>
    <name type="common">Mallard</name>
    <name type="synonym">Anas boschas</name>
    <dbReference type="NCBI Taxonomy" id="8839"/>
    <lineage>
        <taxon>Eukaryota</taxon>
        <taxon>Metazoa</taxon>
        <taxon>Chordata</taxon>
        <taxon>Craniata</taxon>
        <taxon>Vertebrata</taxon>
        <taxon>Euteleostomi</taxon>
        <taxon>Archelosauria</taxon>
        <taxon>Archosauria</taxon>
        <taxon>Dinosauria</taxon>
        <taxon>Saurischia</taxon>
        <taxon>Theropoda</taxon>
        <taxon>Coelurosauria</taxon>
        <taxon>Aves</taxon>
        <taxon>Neognathae</taxon>
        <taxon>Galloanserae</taxon>
        <taxon>Anseriformes</taxon>
        <taxon>Anatidae</taxon>
        <taxon>Anatinae</taxon>
        <taxon>Anas</taxon>
    </lineage>
</organism>
<protein>
    <submittedName>
        <fullName evidence="2">Uncharacterized protein</fullName>
    </submittedName>
</protein>
<dbReference type="EMBL" id="KB745822">
    <property type="protein sequence ID" value="EOA93618.1"/>
    <property type="molecule type" value="Genomic_DNA"/>
</dbReference>